<name>A0A016U716_9BILA</name>
<dbReference type="EMBL" id="JARK01001388">
    <property type="protein sequence ID" value="EYC11089.1"/>
    <property type="molecule type" value="Genomic_DNA"/>
</dbReference>
<accession>A0A016U716</accession>
<sequence length="100" mass="11838">MLLTTSLAVNVTNNKHVINSRNLLPSTPHHLHTRIHAKPEQMWLHTNNYWFLQRDYFTWNPTYSPLREGYVSIIFLRTQAGISKRFDNPSRPYAQMTNDL</sequence>
<evidence type="ECO:0000313" key="1">
    <source>
        <dbReference type="EMBL" id="EYC11089.1"/>
    </source>
</evidence>
<proteinExistence type="predicted"/>
<comment type="caution">
    <text evidence="1">The sequence shown here is derived from an EMBL/GenBank/DDBJ whole genome shotgun (WGS) entry which is preliminary data.</text>
</comment>
<dbReference type="Proteomes" id="UP000024635">
    <property type="component" value="Unassembled WGS sequence"/>
</dbReference>
<dbReference type="AlphaFoldDB" id="A0A016U716"/>
<protein>
    <submittedName>
        <fullName evidence="1">Uncharacterized protein</fullName>
    </submittedName>
</protein>
<gene>
    <name evidence="1" type="primary">Acey_s0052.g2209</name>
    <name evidence="1" type="ORF">Y032_0052g2209</name>
</gene>
<evidence type="ECO:0000313" key="2">
    <source>
        <dbReference type="Proteomes" id="UP000024635"/>
    </source>
</evidence>
<keyword evidence="2" id="KW-1185">Reference proteome</keyword>
<organism evidence="1 2">
    <name type="scientific">Ancylostoma ceylanicum</name>
    <dbReference type="NCBI Taxonomy" id="53326"/>
    <lineage>
        <taxon>Eukaryota</taxon>
        <taxon>Metazoa</taxon>
        <taxon>Ecdysozoa</taxon>
        <taxon>Nematoda</taxon>
        <taxon>Chromadorea</taxon>
        <taxon>Rhabditida</taxon>
        <taxon>Rhabditina</taxon>
        <taxon>Rhabditomorpha</taxon>
        <taxon>Strongyloidea</taxon>
        <taxon>Ancylostomatidae</taxon>
        <taxon>Ancylostomatinae</taxon>
        <taxon>Ancylostoma</taxon>
    </lineage>
</organism>
<reference evidence="2" key="1">
    <citation type="journal article" date="2015" name="Nat. Genet.">
        <title>The genome and transcriptome of the zoonotic hookworm Ancylostoma ceylanicum identify infection-specific gene families.</title>
        <authorList>
            <person name="Schwarz E.M."/>
            <person name="Hu Y."/>
            <person name="Antoshechkin I."/>
            <person name="Miller M.M."/>
            <person name="Sternberg P.W."/>
            <person name="Aroian R.V."/>
        </authorList>
    </citation>
    <scope>NUCLEOTIDE SEQUENCE</scope>
    <source>
        <strain evidence="2">HY135</strain>
    </source>
</reference>